<dbReference type="InterPro" id="IPR051169">
    <property type="entry name" value="NADH-Q_oxidoreductase"/>
</dbReference>
<dbReference type="InterPro" id="IPR036188">
    <property type="entry name" value="FAD/NAD-bd_sf"/>
</dbReference>
<feature type="domain" description="FAD/NAD(P)-binding" evidence="6">
    <location>
        <begin position="157"/>
        <end position="280"/>
    </location>
</feature>
<evidence type="ECO:0000313" key="8">
    <source>
        <dbReference type="Proteomes" id="UP000001357"/>
    </source>
</evidence>
<gene>
    <name evidence="7" type="ORF">MONBRDRAFT_9785</name>
</gene>
<name>A9V479_MONBE</name>
<dbReference type="FunCoup" id="A9V479">
    <property type="interactions" value="342"/>
</dbReference>
<reference evidence="7 8" key="1">
    <citation type="journal article" date="2008" name="Nature">
        <title>The genome of the choanoflagellate Monosiga brevicollis and the origin of metazoans.</title>
        <authorList>
            <consortium name="JGI Sequencing"/>
            <person name="King N."/>
            <person name="Westbrook M.J."/>
            <person name="Young S.L."/>
            <person name="Kuo A."/>
            <person name="Abedin M."/>
            <person name="Chapman J."/>
            <person name="Fairclough S."/>
            <person name="Hellsten U."/>
            <person name="Isogai Y."/>
            <person name="Letunic I."/>
            <person name="Marr M."/>
            <person name="Pincus D."/>
            <person name="Putnam N."/>
            <person name="Rokas A."/>
            <person name="Wright K.J."/>
            <person name="Zuzow R."/>
            <person name="Dirks W."/>
            <person name="Good M."/>
            <person name="Goodstein D."/>
            <person name="Lemons D."/>
            <person name="Li W."/>
            <person name="Lyons J.B."/>
            <person name="Morris A."/>
            <person name="Nichols S."/>
            <person name="Richter D.J."/>
            <person name="Salamov A."/>
            <person name="Bork P."/>
            <person name="Lim W.A."/>
            <person name="Manning G."/>
            <person name="Miller W.T."/>
            <person name="McGinnis W."/>
            <person name="Shapiro H."/>
            <person name="Tjian R."/>
            <person name="Grigoriev I.V."/>
            <person name="Rokhsar D."/>
        </authorList>
    </citation>
    <scope>NUCLEOTIDE SEQUENCE [LARGE SCALE GENOMIC DNA]</scope>
    <source>
        <strain evidence="8">MX1 / ATCC 50154</strain>
    </source>
</reference>
<dbReference type="RefSeq" id="XP_001747578.1">
    <property type="nucleotide sequence ID" value="XM_001747526.1"/>
</dbReference>
<dbReference type="GO" id="GO:0019646">
    <property type="term" value="P:aerobic electron transport chain"/>
    <property type="evidence" value="ECO:0000318"/>
    <property type="project" value="GO_Central"/>
</dbReference>
<proteinExistence type="inferred from homology"/>
<dbReference type="Proteomes" id="UP000001357">
    <property type="component" value="Unassembled WGS sequence"/>
</dbReference>
<dbReference type="Pfam" id="PF07992">
    <property type="entry name" value="Pyr_redox_2"/>
    <property type="match status" value="2"/>
</dbReference>
<organism evidence="7 8">
    <name type="scientific">Monosiga brevicollis</name>
    <name type="common">Choanoflagellate</name>
    <dbReference type="NCBI Taxonomy" id="81824"/>
    <lineage>
        <taxon>Eukaryota</taxon>
        <taxon>Choanoflagellata</taxon>
        <taxon>Craspedida</taxon>
        <taxon>Salpingoecidae</taxon>
        <taxon>Monosiga</taxon>
    </lineage>
</organism>
<sequence>MAPKIVVVGGAFGGLACLHHLCNLTSSEDCELLLIEPREYFEYTPGVLHSFVRPERHQRLIFDYDQLPRRIQHIQAYLKAVNTDKKQLQLETVQANGTSSEACLDYDFLVLATGFVDYSDAIIMPRAHTVIGRQQIVEARKPLSFSMACMLVTHLTLEHLLTEMPPRARTMAEDWLRQHGCHLHCNSRARLDGIETLPDGRMRLPLEQNKDLTFDLVLVCTGGRKVLPEYAKNSPALLAAASSYGSLRVNQHFQLLEADNIYACGDICEHPGLAVRTAQMANWGGMAVAQHMAEQLTLSSSWCSVRQHHAWPTFLGHEPSNWSRVYIVSLGAHQGIVIMQDTVMPTTAGLYMGGFGKWFIERTKVMESRGDCFGTCLWQIGDSIAACLRPLGF</sequence>
<feature type="domain" description="FAD/NAD(P)-binding" evidence="6">
    <location>
        <begin position="4"/>
        <end position="115"/>
    </location>
</feature>
<evidence type="ECO:0000259" key="6">
    <source>
        <dbReference type="Pfam" id="PF07992"/>
    </source>
</evidence>
<dbReference type="InParanoid" id="A9V479"/>
<evidence type="ECO:0000256" key="1">
    <source>
        <dbReference type="ARBA" id="ARBA00001974"/>
    </source>
</evidence>
<evidence type="ECO:0000313" key="7">
    <source>
        <dbReference type="EMBL" id="EDQ87658.1"/>
    </source>
</evidence>
<dbReference type="Gene3D" id="3.50.50.100">
    <property type="match status" value="1"/>
</dbReference>
<dbReference type="EMBL" id="CH991558">
    <property type="protein sequence ID" value="EDQ87658.1"/>
    <property type="molecule type" value="Genomic_DNA"/>
</dbReference>
<dbReference type="STRING" id="81824.A9V479"/>
<evidence type="ECO:0000256" key="4">
    <source>
        <dbReference type="ARBA" id="ARBA00022827"/>
    </source>
</evidence>
<dbReference type="Gene3D" id="3.50.50.60">
    <property type="entry name" value="FAD/NAD(P)-binding domain"/>
    <property type="match status" value="1"/>
</dbReference>
<dbReference type="SUPFAM" id="SSF51905">
    <property type="entry name" value="FAD/NAD(P)-binding domain"/>
    <property type="match status" value="1"/>
</dbReference>
<keyword evidence="4" id="KW-0274">FAD</keyword>
<dbReference type="PANTHER" id="PTHR42913:SF3">
    <property type="entry name" value="64 KDA MITOCHONDRIAL NADH DEHYDROGENASE (EUROFUNG)"/>
    <property type="match status" value="1"/>
</dbReference>
<accession>A9V479</accession>
<dbReference type="PROSITE" id="PS51257">
    <property type="entry name" value="PROKAR_LIPOPROTEIN"/>
    <property type="match status" value="1"/>
</dbReference>
<comment type="cofactor">
    <cofactor evidence="1">
        <name>FAD</name>
        <dbReference type="ChEBI" id="CHEBI:57692"/>
    </cofactor>
</comment>
<evidence type="ECO:0000256" key="5">
    <source>
        <dbReference type="ARBA" id="ARBA00023002"/>
    </source>
</evidence>
<dbReference type="GeneID" id="5892834"/>
<dbReference type="GO" id="GO:0003955">
    <property type="term" value="F:NAD(P)H dehydrogenase (quinone) activity"/>
    <property type="evidence" value="ECO:0000318"/>
    <property type="project" value="GO_Central"/>
</dbReference>
<comment type="similarity">
    <text evidence="2">Belongs to the NADH dehydrogenase family.</text>
</comment>
<evidence type="ECO:0000256" key="3">
    <source>
        <dbReference type="ARBA" id="ARBA00022630"/>
    </source>
</evidence>
<keyword evidence="5" id="KW-0560">Oxidoreductase</keyword>
<dbReference type="AlphaFoldDB" id="A9V479"/>
<dbReference type="InterPro" id="IPR023753">
    <property type="entry name" value="FAD/NAD-binding_dom"/>
</dbReference>
<keyword evidence="3" id="KW-0285">Flavoprotein</keyword>
<keyword evidence="8" id="KW-1185">Reference proteome</keyword>
<evidence type="ECO:0000256" key="2">
    <source>
        <dbReference type="ARBA" id="ARBA00005272"/>
    </source>
</evidence>
<protein>
    <recommendedName>
        <fullName evidence="6">FAD/NAD(P)-binding domain-containing protein</fullName>
    </recommendedName>
</protein>
<dbReference type="PANTHER" id="PTHR42913">
    <property type="entry name" value="APOPTOSIS-INDUCING FACTOR 1"/>
    <property type="match status" value="1"/>
</dbReference>
<dbReference type="KEGG" id="mbr:MONBRDRAFT_9785"/>